<proteinExistence type="predicted"/>
<dbReference type="Proteomes" id="UP000233551">
    <property type="component" value="Unassembled WGS sequence"/>
</dbReference>
<protein>
    <submittedName>
        <fullName evidence="2">Uncharacterized protein</fullName>
    </submittedName>
</protein>
<feature type="region of interest" description="Disordered" evidence="1">
    <location>
        <begin position="75"/>
        <end position="122"/>
    </location>
</feature>
<evidence type="ECO:0000256" key="1">
    <source>
        <dbReference type="SAM" id="MobiDB-lite"/>
    </source>
</evidence>
<comment type="caution">
    <text evidence="2">The sequence shown here is derived from an EMBL/GenBank/DDBJ whole genome shotgun (WGS) entry which is preliminary data.</text>
</comment>
<accession>A0A2I0K5M2</accession>
<evidence type="ECO:0000313" key="3">
    <source>
        <dbReference type="Proteomes" id="UP000233551"/>
    </source>
</evidence>
<dbReference type="EMBL" id="PGOL01000868">
    <property type="protein sequence ID" value="PKI63842.1"/>
    <property type="molecule type" value="Genomic_DNA"/>
</dbReference>
<reference evidence="2 3" key="1">
    <citation type="submission" date="2017-11" db="EMBL/GenBank/DDBJ databases">
        <title>De-novo sequencing of pomegranate (Punica granatum L.) genome.</title>
        <authorList>
            <person name="Akparov Z."/>
            <person name="Amiraslanov A."/>
            <person name="Hajiyeva S."/>
            <person name="Abbasov M."/>
            <person name="Kaur K."/>
            <person name="Hamwieh A."/>
            <person name="Solovyev V."/>
            <person name="Salamov A."/>
            <person name="Braich B."/>
            <person name="Kosarev P."/>
            <person name="Mahmoud A."/>
            <person name="Hajiyev E."/>
            <person name="Babayeva S."/>
            <person name="Izzatullayeva V."/>
            <person name="Mammadov A."/>
            <person name="Mammadov A."/>
            <person name="Sharifova S."/>
            <person name="Ojaghi J."/>
            <person name="Eynullazada K."/>
            <person name="Bayramov B."/>
            <person name="Abdulazimova A."/>
            <person name="Shahmuradov I."/>
        </authorList>
    </citation>
    <scope>NUCLEOTIDE SEQUENCE [LARGE SCALE GENOMIC DNA]</scope>
    <source>
        <strain evidence="3">cv. AG2017</strain>
        <tissue evidence="2">Leaf</tissue>
    </source>
</reference>
<gene>
    <name evidence="2" type="ORF">CRG98_015826</name>
</gene>
<name>A0A2I0K5M2_PUNGR</name>
<evidence type="ECO:0000313" key="2">
    <source>
        <dbReference type="EMBL" id="PKI63842.1"/>
    </source>
</evidence>
<keyword evidence="3" id="KW-1185">Reference proteome</keyword>
<dbReference type="AlphaFoldDB" id="A0A2I0K5M2"/>
<sequence length="122" mass="13513">MAQVAVCGCTRPREVLEHSWRWFTGRRSSGLPGRVDCGFVFSKNPDGHESPEEQVSVKKRACQVDLSHFRVDVREIRERDTDGNSSAEGADRSEEKKRKKVGWSEKGSMFGVAGGEGGCRLG</sequence>
<organism evidence="2 3">
    <name type="scientific">Punica granatum</name>
    <name type="common">Pomegranate</name>
    <dbReference type="NCBI Taxonomy" id="22663"/>
    <lineage>
        <taxon>Eukaryota</taxon>
        <taxon>Viridiplantae</taxon>
        <taxon>Streptophyta</taxon>
        <taxon>Embryophyta</taxon>
        <taxon>Tracheophyta</taxon>
        <taxon>Spermatophyta</taxon>
        <taxon>Magnoliopsida</taxon>
        <taxon>eudicotyledons</taxon>
        <taxon>Gunneridae</taxon>
        <taxon>Pentapetalae</taxon>
        <taxon>rosids</taxon>
        <taxon>malvids</taxon>
        <taxon>Myrtales</taxon>
        <taxon>Lythraceae</taxon>
        <taxon>Punica</taxon>
    </lineage>
</organism>
<feature type="compositionally biased region" description="Gly residues" evidence="1">
    <location>
        <begin position="112"/>
        <end position="122"/>
    </location>
</feature>